<dbReference type="RefSeq" id="WP_109573323.1">
    <property type="nucleotide sequence ID" value="NZ_UHJL01000003.1"/>
</dbReference>
<proteinExistence type="predicted"/>
<keyword evidence="1" id="KW-0812">Transmembrane</keyword>
<feature type="transmembrane region" description="Helical" evidence="1">
    <location>
        <begin position="146"/>
        <end position="170"/>
    </location>
</feature>
<name>A0A380S7W5_FIBSU</name>
<feature type="transmembrane region" description="Helical" evidence="1">
    <location>
        <begin position="225"/>
        <end position="247"/>
    </location>
</feature>
<feature type="transmembrane region" description="Helical" evidence="1">
    <location>
        <begin position="112"/>
        <end position="134"/>
    </location>
</feature>
<sequence length="398" mass="47469">MHNRFLNKEKLGLLLLFLINSFAGWLFCTVQLFFDKKKRYYNLSFWAFLSIILISLFNATKVPENDLEWYSSFYLMAGKYSLSNYMTLLTGGKEPLYQMIVYFLHLIGGDNVHFFTFSISFMSYFFLLKTLFLWKKEFDISDTDFILCIAVLCFFPLTYALSVHIIRQFLALSIMLWSFFSYQKTRKKLYLCTAICDVFIHSSVVIFIPFMFFIKIVEKPIKLKYLYVGAFFIAVMSSIKTLSNIALQYVSHNKTLYHITKTAVDGTTFETELPQSQFLFSIFLVTLGFICSYWINPNLKQNKFATAFLNFSLFLIIFIAINKNFSEIQLRYNFYFWSFISFFTMLYLSSLRIQSCIKQVFTVVLFILWNFYNLFLSQWTYTCSYFYFIYPSFWYFLN</sequence>
<feature type="transmembrane region" description="Helical" evidence="1">
    <location>
        <begin position="40"/>
        <end position="60"/>
    </location>
</feature>
<keyword evidence="1" id="KW-0472">Membrane</keyword>
<gene>
    <name evidence="2" type="ORF">SAMN05661053_2408</name>
</gene>
<feature type="transmembrane region" description="Helical" evidence="1">
    <location>
        <begin position="190"/>
        <end position="213"/>
    </location>
</feature>
<organism evidence="2 3">
    <name type="scientific">Fibrobacter succinogenes</name>
    <name type="common">Bacteroides succinogenes</name>
    <dbReference type="NCBI Taxonomy" id="833"/>
    <lineage>
        <taxon>Bacteria</taxon>
        <taxon>Pseudomonadati</taxon>
        <taxon>Fibrobacterota</taxon>
        <taxon>Fibrobacteria</taxon>
        <taxon>Fibrobacterales</taxon>
        <taxon>Fibrobacteraceae</taxon>
        <taxon>Fibrobacter</taxon>
    </lineage>
</organism>
<feature type="transmembrane region" description="Helical" evidence="1">
    <location>
        <begin position="278"/>
        <end position="295"/>
    </location>
</feature>
<reference evidence="2 3" key="1">
    <citation type="submission" date="2017-08" db="EMBL/GenBank/DDBJ databases">
        <authorList>
            <person name="de Groot N.N."/>
        </authorList>
    </citation>
    <scope>NUCLEOTIDE SEQUENCE [LARGE SCALE GENOMIC DNA]</scope>
    <source>
        <strain evidence="2 3">HM2</strain>
    </source>
</reference>
<dbReference type="AlphaFoldDB" id="A0A380S7W5"/>
<feature type="transmembrane region" description="Helical" evidence="1">
    <location>
        <begin position="332"/>
        <end position="349"/>
    </location>
</feature>
<feature type="transmembrane region" description="Helical" evidence="1">
    <location>
        <begin position="356"/>
        <end position="372"/>
    </location>
</feature>
<keyword evidence="1" id="KW-1133">Transmembrane helix</keyword>
<protein>
    <submittedName>
        <fullName evidence="2">EpsG family protein</fullName>
    </submittedName>
</protein>
<evidence type="ECO:0000313" key="3">
    <source>
        <dbReference type="Proteomes" id="UP000255423"/>
    </source>
</evidence>
<feature type="transmembrane region" description="Helical" evidence="1">
    <location>
        <begin position="72"/>
        <end position="92"/>
    </location>
</feature>
<dbReference type="Proteomes" id="UP000255423">
    <property type="component" value="Unassembled WGS sequence"/>
</dbReference>
<evidence type="ECO:0000256" key="1">
    <source>
        <dbReference type="SAM" id="Phobius"/>
    </source>
</evidence>
<dbReference type="Pfam" id="PF14897">
    <property type="entry name" value="EpsG"/>
    <property type="match status" value="1"/>
</dbReference>
<dbReference type="EMBL" id="UHJL01000003">
    <property type="protein sequence ID" value="SUQ24994.1"/>
    <property type="molecule type" value="Genomic_DNA"/>
</dbReference>
<dbReference type="InterPro" id="IPR049458">
    <property type="entry name" value="EpsG-like"/>
</dbReference>
<feature type="transmembrane region" description="Helical" evidence="1">
    <location>
        <begin position="307"/>
        <end position="326"/>
    </location>
</feature>
<feature type="transmembrane region" description="Helical" evidence="1">
    <location>
        <begin position="12"/>
        <end position="34"/>
    </location>
</feature>
<accession>A0A380S7W5</accession>
<evidence type="ECO:0000313" key="2">
    <source>
        <dbReference type="EMBL" id="SUQ24994.1"/>
    </source>
</evidence>